<feature type="region of interest" description="Disordered" evidence="2">
    <location>
        <begin position="892"/>
        <end position="955"/>
    </location>
</feature>
<feature type="compositionally biased region" description="Basic residues" evidence="2">
    <location>
        <begin position="107"/>
        <end position="116"/>
    </location>
</feature>
<feature type="compositionally biased region" description="Polar residues" evidence="2">
    <location>
        <begin position="21"/>
        <end position="31"/>
    </location>
</feature>
<evidence type="ECO:0000259" key="3">
    <source>
        <dbReference type="PROSITE" id="PS50003"/>
    </source>
</evidence>
<dbReference type="InterPro" id="IPR001849">
    <property type="entry name" value="PH_domain"/>
</dbReference>
<dbReference type="PANTHER" id="PTHR36812">
    <property type="entry name" value="NEUROFILAMENT TRIPLET M PROTEIN-LIKE PROTEIN"/>
    <property type="match status" value="1"/>
</dbReference>
<dbReference type="Pfam" id="PF22697">
    <property type="entry name" value="SOS1_NGEF_PH"/>
    <property type="match status" value="1"/>
</dbReference>
<keyword evidence="4" id="KW-1185">Reference proteome</keyword>
<dbReference type="SUPFAM" id="SSF48065">
    <property type="entry name" value="DBL homology domain (DH-domain)"/>
    <property type="match status" value="1"/>
</dbReference>
<dbReference type="InterPro" id="IPR011993">
    <property type="entry name" value="PH-like_dom_sf"/>
</dbReference>
<proteinExistence type="predicted"/>
<feature type="compositionally biased region" description="Basic and acidic residues" evidence="2">
    <location>
        <begin position="149"/>
        <end position="247"/>
    </location>
</feature>
<feature type="compositionally biased region" description="Low complexity" evidence="2">
    <location>
        <begin position="1091"/>
        <end position="1113"/>
    </location>
</feature>
<feature type="domain" description="PH" evidence="3">
    <location>
        <begin position="1852"/>
        <end position="1951"/>
    </location>
</feature>
<evidence type="ECO:0000313" key="4">
    <source>
        <dbReference type="Proteomes" id="UP000694843"/>
    </source>
</evidence>
<evidence type="ECO:0000256" key="1">
    <source>
        <dbReference type="SAM" id="Coils"/>
    </source>
</evidence>
<dbReference type="PROSITE" id="PS50003">
    <property type="entry name" value="PH_DOMAIN"/>
    <property type="match status" value="1"/>
</dbReference>
<feature type="compositionally biased region" description="Basic and acidic residues" evidence="2">
    <location>
        <begin position="1319"/>
        <end position="1328"/>
    </location>
</feature>
<dbReference type="InterPro" id="IPR035899">
    <property type="entry name" value="DBL_dom_sf"/>
</dbReference>
<organism evidence="4 5">
    <name type="scientific">Hyalella azteca</name>
    <name type="common">Amphipod</name>
    <dbReference type="NCBI Taxonomy" id="294128"/>
    <lineage>
        <taxon>Eukaryota</taxon>
        <taxon>Metazoa</taxon>
        <taxon>Ecdysozoa</taxon>
        <taxon>Arthropoda</taxon>
        <taxon>Crustacea</taxon>
        <taxon>Multicrustacea</taxon>
        <taxon>Malacostraca</taxon>
        <taxon>Eumalacostraca</taxon>
        <taxon>Peracarida</taxon>
        <taxon>Amphipoda</taxon>
        <taxon>Senticaudata</taxon>
        <taxon>Talitrida</taxon>
        <taxon>Talitroidea</taxon>
        <taxon>Hyalellidae</taxon>
        <taxon>Hyalella</taxon>
    </lineage>
</organism>
<dbReference type="PANTHER" id="PTHR36812:SF9">
    <property type="entry name" value="MYB-LIKE PROTEIN X ISOFORM X1"/>
    <property type="match status" value="1"/>
</dbReference>
<accession>A0A8B7PCV3</accession>
<feature type="region of interest" description="Disordered" evidence="2">
    <location>
        <begin position="1"/>
        <end position="76"/>
    </location>
</feature>
<feature type="compositionally biased region" description="Basic and acidic residues" evidence="2">
    <location>
        <begin position="327"/>
        <end position="345"/>
    </location>
</feature>
<feature type="region of interest" description="Disordered" evidence="2">
    <location>
        <begin position="1313"/>
        <end position="1333"/>
    </location>
</feature>
<dbReference type="KEGG" id="hazt:108679759"/>
<keyword evidence="1" id="KW-0175">Coiled coil</keyword>
<feature type="region of interest" description="Disordered" evidence="2">
    <location>
        <begin position="91"/>
        <end position="393"/>
    </location>
</feature>
<feature type="coiled-coil region" evidence="1">
    <location>
        <begin position="1344"/>
        <end position="1371"/>
    </location>
</feature>
<feature type="compositionally biased region" description="Polar residues" evidence="2">
    <location>
        <begin position="484"/>
        <end position="498"/>
    </location>
</feature>
<dbReference type="InterPro" id="IPR055251">
    <property type="entry name" value="SOS1_NGEF_PH"/>
</dbReference>
<feature type="region of interest" description="Disordered" evidence="2">
    <location>
        <begin position="1083"/>
        <end position="1121"/>
    </location>
</feature>
<dbReference type="SMART" id="SM00233">
    <property type="entry name" value="PH"/>
    <property type="match status" value="2"/>
</dbReference>
<dbReference type="RefSeq" id="XP_018023969.1">
    <property type="nucleotide sequence ID" value="XM_018168480.2"/>
</dbReference>
<dbReference type="Gene3D" id="2.30.29.30">
    <property type="entry name" value="Pleckstrin-homology domain (PH domain)/Phosphotyrosine-binding domain (PTB)"/>
    <property type="match status" value="1"/>
</dbReference>
<feature type="region of interest" description="Disordered" evidence="2">
    <location>
        <begin position="662"/>
        <end position="695"/>
    </location>
</feature>
<feature type="region of interest" description="Disordered" evidence="2">
    <location>
        <begin position="459"/>
        <end position="498"/>
    </location>
</feature>
<reference evidence="5" key="1">
    <citation type="submission" date="2025-08" db="UniProtKB">
        <authorList>
            <consortium name="RefSeq"/>
        </authorList>
    </citation>
    <scope>IDENTIFICATION</scope>
    <source>
        <tissue evidence="5">Whole organism</tissue>
    </source>
</reference>
<evidence type="ECO:0000313" key="5">
    <source>
        <dbReference type="RefSeq" id="XP_018023969.1"/>
    </source>
</evidence>
<dbReference type="Proteomes" id="UP000694843">
    <property type="component" value="Unplaced"/>
</dbReference>
<gene>
    <name evidence="5" type="primary">LOC108679759</name>
</gene>
<feature type="compositionally biased region" description="Pro residues" evidence="2">
    <location>
        <begin position="378"/>
        <end position="387"/>
    </location>
</feature>
<dbReference type="GeneID" id="108679759"/>
<feature type="compositionally biased region" description="Basic and acidic residues" evidence="2">
    <location>
        <begin position="254"/>
        <end position="271"/>
    </location>
</feature>
<feature type="compositionally biased region" description="Polar residues" evidence="2">
    <location>
        <begin position="62"/>
        <end position="74"/>
    </location>
</feature>
<sequence length="1962" mass="222706">MAGRSDSEELQEDTGLEVVTCSFSSANNSSRNESKANSEDRDDACEVFDTSKVLNDDDQSTVEENPTNSNNEVLDNTVIEKSMNMRSFSFSLNDLANQDPKPFSARQRSHPRRKRSERRDTRLSGLNLLLPRNFNDHDDEKGSGNLENSHNEKENKNLENSHNEKENENLEKDYNEKGSENREKNHDEIRDENPENKDDVRMVRSLENDHDKERDENVVKDHGEKGEENVKNKHNEKGVKSIESDQYEKEDENVENKHNEKRVKSIESDQYEKEDENVENKHNEKGIKSIESDQYKKEDENVENKHNDKGVKSMQSDQYEKEDENVENDRDEKRVENVSSDHDINDVIPVSRNTAETGSNPVGFIQMPESSSSDDEPPPLPTSPPPVFDNTGHGACSRLELIESSSYGAESGNVFSDSRSSLGPRVNINYESAIVDVTSNTSLNLDAFLDDSENITPVKEKLRDKTSSVASSSDSGTEHERSDQTFSLSPPTSLSDNVMINNSTEEYSLRLNDSDLVPKLSSLSPTKDVNGFHPDVSFNFRHQCFSITNRKTNFQSLPDLHDTRIYTTDQTREHKLSFHSSTRLSKLDMGAEFTNLIEITKQLKKTKEYGSAVDHVELMSPTEREKFEEFCDTVYIGPDFELKHPASKIKENNDPTEKLIEHLLSRSSSKRTDESRREEESLRQLESSKNASEDQSQILFDDNLAVREACIIPSVLLSQTLSMQRPNSSNSNELDFGGNQNSGPIIASHEDTLKEAKIHPMFHDVIDQNTMESTSKAPPLPPKSTHMHKKRQSLQLDCLKIQERRGGSLNLEDACIVLEDAPPLPPRRGGSLIVKGNYNTAERTLPIKQLASSSAKVENSCNLKTHTLPPPRVQKRCRSMRDRNCVSSAIPDDVEVHSPTDKTNFSDPNLSFRIHQNAPPNLPPKPSVSRQNSSSDDSHPCPMGPPPRPPSFFRSMSSREGALEKSAVFVLASQAMSSDPTSMRYAYGRQLLSGDFHEAINSSVKHLHVLRSALPDLPPIDTYTEPTFQHFPVKIDGTHQRLSIVSNTSSEVHQSYDNEAFKYSSSELAGSFQWGRGSYRSKDCQLSRNKSSSSSDADASPRIGSFSSSSSTRASDRSRDKVVLRKLDEGVSTSNLLSNEAPVPCDSLADLPASLDDCNAGDKFVTDKSQIKFSSSTDSGMPSSPRMSRARRYASRLSSVSSVVGWNSRDKSESKKHSQDKESWLVDKVLRLSFLRDTSVRGLPSDLSTLADSVLVSEDKIRLSSTSQPHTSNDGMKPRAMSSLDKDFIWENDDEPSGYINPLLACHAMDSSGDALDSGDSHDGRRETNNNCKQKNSVRILQSLQNLKRDMRDYTAVLESLQENYEEMRSRTPDGIRQRFDLAIKEVKIMHELQLKLNEKILDLSGDDLSAVADAFKTEDFSTYKRYSILARDLQKEIKSHSSYFSENFQQFSSNIMRPFHRLNSYSQYLQSFLNNFVDETESKLQDAVSYLNNLKNEANTEMNICDLQKCPVELRLAGLISYAGALHYDGDLFPKHVYVILFDSIMVISEDNHEYRVYKQHYRSEQVTEVNDIGGLEIEVKVHPTFQSDTTVLKFKANLTSDKNNWITHFHSWQQRNLPSYKAIILNSDLQKIIRRNTKHNRFLPLSLWNLSPALKAAVDIVKQNKVTDKNIKLNKIHNSSRPSSVGDDEIFSSFMFQVDSFVSRLDVLLDHEALAPPPLLGSVLRKLRRFYKSVFIPQLRADYEKRPEKILVSIMGNLPNIPPLFIEFIEVRSSLTLVMETDEGLTQYVSPFHHLSYFIEWLFSLSCIARYHDKLRGHLGILMNCVEDSRVTILHSAITNCHLDFYKTGDIVRTGTLESKVRCRSLRSNQDYYVILFEKAILFTRPKIPQYEYVQVLWLDQMTFGPQPVHRASFRLEERSPKKPYVYELRCTSELSKSEWQRDILAMLHKQAELIKKNLN</sequence>
<feature type="region of interest" description="Disordered" evidence="2">
    <location>
        <begin position="1171"/>
        <end position="1191"/>
    </location>
</feature>
<feature type="compositionally biased region" description="Polar residues" evidence="2">
    <location>
        <begin position="351"/>
        <end position="360"/>
    </location>
</feature>
<dbReference type="OrthoDB" id="6358748at2759"/>
<evidence type="ECO:0000256" key="2">
    <source>
        <dbReference type="SAM" id="MobiDB-lite"/>
    </source>
</evidence>
<feature type="compositionally biased region" description="Basic and acidic residues" evidence="2">
    <location>
        <begin position="278"/>
        <end position="311"/>
    </location>
</feature>
<protein>
    <submittedName>
        <fullName evidence="5">Uncharacterized protein LOC108679759</fullName>
    </submittedName>
</protein>
<name>A0A8B7PCV3_HYAAZ</name>
<feature type="compositionally biased region" description="Basic and acidic residues" evidence="2">
    <location>
        <begin position="662"/>
        <end position="683"/>
    </location>
</feature>
<dbReference type="SUPFAM" id="SSF50729">
    <property type="entry name" value="PH domain-like"/>
    <property type="match status" value="1"/>
</dbReference>
<feature type="compositionally biased region" description="Low complexity" evidence="2">
    <location>
        <begin position="1174"/>
        <end position="1187"/>
    </location>
</feature>